<dbReference type="Pfam" id="PF06985">
    <property type="entry name" value="HET"/>
    <property type="match status" value="1"/>
</dbReference>
<keyword evidence="3" id="KW-1185">Reference proteome</keyword>
<comment type="caution">
    <text evidence="2">The sequence shown here is derived from an EMBL/GenBank/DDBJ whole genome shotgun (WGS) entry which is preliminary data.</text>
</comment>
<evidence type="ECO:0000313" key="2">
    <source>
        <dbReference type="EMBL" id="KAK4145849.1"/>
    </source>
</evidence>
<dbReference type="EMBL" id="MU853565">
    <property type="protein sequence ID" value="KAK4145849.1"/>
    <property type="molecule type" value="Genomic_DNA"/>
</dbReference>
<accession>A0AAN6V7G0</accession>
<dbReference type="Proteomes" id="UP001302676">
    <property type="component" value="Unassembled WGS sequence"/>
</dbReference>
<evidence type="ECO:0000313" key="3">
    <source>
        <dbReference type="Proteomes" id="UP001302676"/>
    </source>
</evidence>
<evidence type="ECO:0000259" key="1">
    <source>
        <dbReference type="Pfam" id="PF06985"/>
    </source>
</evidence>
<dbReference type="InterPro" id="IPR010730">
    <property type="entry name" value="HET"/>
</dbReference>
<gene>
    <name evidence="2" type="ORF">C8A04DRAFT_26328</name>
</gene>
<organism evidence="2 3">
    <name type="scientific">Dichotomopilus funicola</name>
    <dbReference type="NCBI Taxonomy" id="1934379"/>
    <lineage>
        <taxon>Eukaryota</taxon>
        <taxon>Fungi</taxon>
        <taxon>Dikarya</taxon>
        <taxon>Ascomycota</taxon>
        <taxon>Pezizomycotina</taxon>
        <taxon>Sordariomycetes</taxon>
        <taxon>Sordariomycetidae</taxon>
        <taxon>Sordariales</taxon>
        <taxon>Chaetomiaceae</taxon>
        <taxon>Dichotomopilus</taxon>
    </lineage>
</organism>
<dbReference type="RefSeq" id="XP_062639220.1">
    <property type="nucleotide sequence ID" value="XM_062779895.1"/>
</dbReference>
<dbReference type="PANTHER" id="PTHR24148">
    <property type="entry name" value="ANKYRIN REPEAT DOMAIN-CONTAINING PROTEIN 39 HOMOLOG-RELATED"/>
    <property type="match status" value="1"/>
</dbReference>
<proteinExistence type="predicted"/>
<reference evidence="2" key="2">
    <citation type="submission" date="2023-05" db="EMBL/GenBank/DDBJ databases">
        <authorList>
            <consortium name="Lawrence Berkeley National Laboratory"/>
            <person name="Steindorff A."/>
            <person name="Hensen N."/>
            <person name="Bonometti L."/>
            <person name="Westerberg I."/>
            <person name="Brannstrom I.O."/>
            <person name="Guillou S."/>
            <person name="Cros-Aarteil S."/>
            <person name="Calhoun S."/>
            <person name="Haridas S."/>
            <person name="Kuo A."/>
            <person name="Mondo S."/>
            <person name="Pangilinan J."/>
            <person name="Riley R."/>
            <person name="Labutti K."/>
            <person name="Andreopoulos B."/>
            <person name="Lipzen A."/>
            <person name="Chen C."/>
            <person name="Yanf M."/>
            <person name="Daum C."/>
            <person name="Ng V."/>
            <person name="Clum A."/>
            <person name="Ohm R."/>
            <person name="Martin F."/>
            <person name="Silar P."/>
            <person name="Natvig D."/>
            <person name="Lalanne C."/>
            <person name="Gautier V."/>
            <person name="Ament-Velasquez S.L."/>
            <person name="Kruys A."/>
            <person name="Hutchinson M.I."/>
            <person name="Powell A.J."/>
            <person name="Barry K."/>
            <person name="Miller A.N."/>
            <person name="Grigoriev I.V."/>
            <person name="Debuchy R."/>
            <person name="Gladieux P."/>
            <person name="Thoren M.H."/>
            <person name="Johannesson H."/>
        </authorList>
    </citation>
    <scope>NUCLEOTIDE SEQUENCE</scope>
    <source>
        <strain evidence="2">CBS 141.50</strain>
    </source>
</reference>
<sequence length="493" mass="56199">MAVYYPYAPLNLIESSIRVLRIQKGWWPDTIICQLCESYADHDKGIPYQALSYTWGGTQYRPRRGLPSVLVDGHEIPLTGNLYWALRHIRKSDQDVVLWVDAICINQRDPVEKGHQVKLMGHVYKGAEEVIIWLGRGDDRTGSLLDLIDWVDCRATETQAMGNKEHWAGLCRRFLEQRWKASLTESKGDLPQLKQTLAEVLAQPWFRRVWILQEVANARTARIQYGLHSCAARAFALMPQLFGVRTNTHVQAILDIMPRFRKGTWWSKVRRLDVLLHKFAASEALIPRDKIYAMLSMSTDACDPDIFYPCYRKPDDQVYRDTGFFMLFGKTRDPTVPFPRLELSDLLGTKSRVAGHVLAAALQKVGGPRCPWRSLISNIVLILNNGIERKDFKLNGVLAPLAKMPGCWYCDRDSDRKGLCTVHRIVLPEEKVDHVAVSFDQVEDRLVFMVVGNLFWPPTMPVGPNTVLKCPRLHGEDEYLSPVSSVFSLSSVP</sequence>
<reference evidence="2" key="1">
    <citation type="journal article" date="2023" name="Mol. Phylogenet. Evol.">
        <title>Genome-scale phylogeny and comparative genomics of the fungal order Sordariales.</title>
        <authorList>
            <person name="Hensen N."/>
            <person name="Bonometti L."/>
            <person name="Westerberg I."/>
            <person name="Brannstrom I.O."/>
            <person name="Guillou S."/>
            <person name="Cros-Aarteil S."/>
            <person name="Calhoun S."/>
            <person name="Haridas S."/>
            <person name="Kuo A."/>
            <person name="Mondo S."/>
            <person name="Pangilinan J."/>
            <person name="Riley R."/>
            <person name="LaButti K."/>
            <person name="Andreopoulos B."/>
            <person name="Lipzen A."/>
            <person name="Chen C."/>
            <person name="Yan M."/>
            <person name="Daum C."/>
            <person name="Ng V."/>
            <person name="Clum A."/>
            <person name="Steindorff A."/>
            <person name="Ohm R.A."/>
            <person name="Martin F."/>
            <person name="Silar P."/>
            <person name="Natvig D.O."/>
            <person name="Lalanne C."/>
            <person name="Gautier V."/>
            <person name="Ament-Velasquez S.L."/>
            <person name="Kruys A."/>
            <person name="Hutchinson M.I."/>
            <person name="Powell A.J."/>
            <person name="Barry K."/>
            <person name="Miller A.N."/>
            <person name="Grigoriev I.V."/>
            <person name="Debuchy R."/>
            <person name="Gladieux P."/>
            <person name="Hiltunen Thoren M."/>
            <person name="Johannesson H."/>
        </authorList>
    </citation>
    <scope>NUCLEOTIDE SEQUENCE</scope>
    <source>
        <strain evidence="2">CBS 141.50</strain>
    </source>
</reference>
<dbReference type="AlphaFoldDB" id="A0AAN6V7G0"/>
<dbReference type="GeneID" id="87816508"/>
<feature type="domain" description="Heterokaryon incompatibility" evidence="1">
    <location>
        <begin position="48"/>
        <end position="214"/>
    </location>
</feature>
<dbReference type="InterPro" id="IPR052895">
    <property type="entry name" value="HetReg/Transcr_Mod"/>
</dbReference>
<protein>
    <submittedName>
        <fullName evidence="2">Heterokaryon incompatibility protein-domain-containing protein</fullName>
    </submittedName>
</protein>
<dbReference type="PANTHER" id="PTHR24148:SF82">
    <property type="entry name" value="HETEROKARYON INCOMPATIBILITY DOMAIN-CONTAINING PROTEIN"/>
    <property type="match status" value="1"/>
</dbReference>
<name>A0AAN6V7G0_9PEZI</name>